<dbReference type="EMBL" id="PXYI01000004">
    <property type="protein sequence ID" value="PSJ39824.1"/>
    <property type="molecule type" value="Genomic_DNA"/>
</dbReference>
<evidence type="ECO:0000256" key="2">
    <source>
        <dbReference type="HAMAP-Rule" id="MF_00634"/>
    </source>
</evidence>
<evidence type="ECO:0000256" key="1">
    <source>
        <dbReference type="ARBA" id="ARBA00010364"/>
    </source>
</evidence>
<dbReference type="InterPro" id="IPR036591">
    <property type="entry name" value="YggU-like_sf"/>
</dbReference>
<evidence type="ECO:0000313" key="4">
    <source>
        <dbReference type="Proteomes" id="UP000241167"/>
    </source>
</evidence>
<dbReference type="HAMAP" id="MF_00634">
    <property type="entry name" value="UPF0235"/>
    <property type="match status" value="1"/>
</dbReference>
<dbReference type="GO" id="GO:0005737">
    <property type="term" value="C:cytoplasm"/>
    <property type="evidence" value="ECO:0007669"/>
    <property type="project" value="TreeGrafter"/>
</dbReference>
<dbReference type="InterPro" id="IPR003746">
    <property type="entry name" value="DUF167"/>
</dbReference>
<dbReference type="NCBIfam" id="TIGR00251">
    <property type="entry name" value="DUF167 family protein"/>
    <property type="match status" value="1"/>
</dbReference>
<reference evidence="3 4" key="1">
    <citation type="submission" date="2018-03" db="EMBL/GenBank/DDBJ databases">
        <title>The draft genome of Sphingosinicella sp. GL-C-18.</title>
        <authorList>
            <person name="Liu L."/>
            <person name="Li L."/>
            <person name="Liang L."/>
            <person name="Zhang X."/>
            <person name="Wang T."/>
        </authorList>
    </citation>
    <scope>NUCLEOTIDE SEQUENCE [LARGE SCALE GENOMIC DNA]</scope>
    <source>
        <strain evidence="3 4">GL-C-18</strain>
    </source>
</reference>
<organism evidence="3 4">
    <name type="scientific">Allosphingosinicella deserti</name>
    <dbReference type="NCBI Taxonomy" id="2116704"/>
    <lineage>
        <taxon>Bacteria</taxon>
        <taxon>Pseudomonadati</taxon>
        <taxon>Pseudomonadota</taxon>
        <taxon>Alphaproteobacteria</taxon>
        <taxon>Sphingomonadales</taxon>
        <taxon>Sphingomonadaceae</taxon>
        <taxon>Allosphingosinicella</taxon>
    </lineage>
</organism>
<dbReference type="RefSeq" id="WP_106513719.1">
    <property type="nucleotide sequence ID" value="NZ_PXYI01000004.1"/>
</dbReference>
<dbReference type="SUPFAM" id="SSF69786">
    <property type="entry name" value="YggU-like"/>
    <property type="match status" value="1"/>
</dbReference>
<dbReference type="AlphaFoldDB" id="A0A2P7QPF1"/>
<name>A0A2P7QPF1_9SPHN</name>
<dbReference type="PANTHER" id="PTHR13420">
    <property type="entry name" value="UPF0235 PROTEIN C15ORF40"/>
    <property type="match status" value="1"/>
</dbReference>
<comment type="similarity">
    <text evidence="1 2">Belongs to the UPF0235 family.</text>
</comment>
<protein>
    <recommendedName>
        <fullName evidence="2">UPF0235 protein C7I55_14740</fullName>
    </recommendedName>
</protein>
<accession>A0A2P7QPF1</accession>
<dbReference type="Pfam" id="PF02594">
    <property type="entry name" value="DUF167"/>
    <property type="match status" value="1"/>
</dbReference>
<proteinExistence type="inferred from homology"/>
<keyword evidence="4" id="KW-1185">Reference proteome</keyword>
<sequence length="102" mass="10350">MKPYTITGDVVSLAVRLTPRARKDAVGGIGDSGDGRPALAIRLAAPPVEGAANAALIVFLAHVLGVQRSAVTIGSGDKSRLKIVRLQGVDAAAVERLLASPG</sequence>
<dbReference type="Proteomes" id="UP000241167">
    <property type="component" value="Unassembled WGS sequence"/>
</dbReference>
<comment type="caution">
    <text evidence="3">The sequence shown here is derived from an EMBL/GenBank/DDBJ whole genome shotgun (WGS) entry which is preliminary data.</text>
</comment>
<dbReference type="SMART" id="SM01152">
    <property type="entry name" value="DUF167"/>
    <property type="match status" value="1"/>
</dbReference>
<dbReference type="PANTHER" id="PTHR13420:SF7">
    <property type="entry name" value="UPF0235 PROTEIN C15ORF40"/>
    <property type="match status" value="1"/>
</dbReference>
<dbReference type="OrthoDB" id="9801972at2"/>
<evidence type="ECO:0000313" key="3">
    <source>
        <dbReference type="EMBL" id="PSJ39824.1"/>
    </source>
</evidence>
<dbReference type="Gene3D" id="3.30.1200.10">
    <property type="entry name" value="YggU-like"/>
    <property type="match status" value="1"/>
</dbReference>
<gene>
    <name evidence="3" type="ORF">C7I55_14740</name>
</gene>